<feature type="region of interest" description="Disordered" evidence="2">
    <location>
        <begin position="99"/>
        <end position="126"/>
    </location>
</feature>
<feature type="compositionally biased region" description="Polar residues" evidence="2">
    <location>
        <begin position="99"/>
        <end position="124"/>
    </location>
</feature>
<evidence type="ECO:0000256" key="1">
    <source>
        <dbReference type="SAM" id="Coils"/>
    </source>
</evidence>
<sequence length="688" mass="83018">MLQDLKQSQFYDESQQQISINEQPNHNQQMQNKYMMKNENDKKNNLNCRVQIFQQPQQLESLNITQNSINSSFHEIIENLYDKLQNNKQIIQQDNHVEKLQQNQKNRSRIQQKSFSKRYTNSEGSLKYEQKRQLSLQEDNQIDCINKYEYQESKYVQYEHQQNNVLQNYQSQQINEILKKRQDQLSCQFYSKNTKKDMIKNNQTIFQRQIKEEQDHNDSSESNKSRISKNISEFQDQKDLQSKHEEKQSLRMSKISEYSDQMKYESIENSFGYYFDSNKSSINHTPQMKSLKDIKINNTQIPILKIQKQDDQKYFSQASSPLQNTQNKKFIRNNPSQIIIDSSASQLNIFSPVVKHYDSGQHKNTISFGQQQEYNSFKKPEQNTTSYFEQKSPINKTYEYQRKKNISKLNKQNEQALKIQELKSQSEKKLQNYEYEKKIKELEQELKLKEEQLKFKDDIINEQIDKIKSYSQRINQIPNEDDWNSDFHNICEFIDDYQRNIYQLISHKNSNKSYNNLIKQKFQEQYKDKLNQNINNNQNQKNQQKSEQQTNPEIINIQKHQILQPIFENMIMLQQKSITFGFEFGHNIQNLFQKLFFLSKREKFRIRLLDMNECLKYEIQELINFLKNQKNNQKINELKEALESEINIQKYIYQTIFNIANLFKERIMQIQEGHKQMQEQLKKNTHCN</sequence>
<evidence type="ECO:0000256" key="2">
    <source>
        <dbReference type="SAM" id="MobiDB-lite"/>
    </source>
</evidence>
<name>A0A8S1JZV4_PARPR</name>
<keyword evidence="1" id="KW-0175">Coiled coil</keyword>
<feature type="coiled-coil region" evidence="1">
    <location>
        <begin position="409"/>
        <end position="459"/>
    </location>
</feature>
<dbReference type="Proteomes" id="UP000688137">
    <property type="component" value="Unassembled WGS sequence"/>
</dbReference>
<accession>A0A8S1JZV4</accession>
<dbReference type="OMA" id="LLDMNEC"/>
<dbReference type="EMBL" id="CAJJDM010000007">
    <property type="protein sequence ID" value="CAD8046300.1"/>
    <property type="molecule type" value="Genomic_DNA"/>
</dbReference>
<protein>
    <submittedName>
        <fullName evidence="3">Uncharacterized protein</fullName>
    </submittedName>
</protein>
<dbReference type="AlphaFoldDB" id="A0A8S1JZV4"/>
<evidence type="ECO:0000313" key="3">
    <source>
        <dbReference type="EMBL" id="CAD8046300.1"/>
    </source>
</evidence>
<proteinExistence type="predicted"/>
<keyword evidence="4" id="KW-1185">Reference proteome</keyword>
<gene>
    <name evidence="3" type="ORF">PPRIM_AZ9-3.1.T0100283</name>
</gene>
<reference evidence="3" key="1">
    <citation type="submission" date="2021-01" db="EMBL/GenBank/DDBJ databases">
        <authorList>
            <consortium name="Genoscope - CEA"/>
            <person name="William W."/>
        </authorList>
    </citation>
    <scope>NUCLEOTIDE SEQUENCE</scope>
</reference>
<comment type="caution">
    <text evidence="3">The sequence shown here is derived from an EMBL/GenBank/DDBJ whole genome shotgun (WGS) entry which is preliminary data.</text>
</comment>
<feature type="region of interest" description="Disordered" evidence="2">
    <location>
        <begin position="1"/>
        <end position="28"/>
    </location>
</feature>
<organism evidence="3 4">
    <name type="scientific">Paramecium primaurelia</name>
    <dbReference type="NCBI Taxonomy" id="5886"/>
    <lineage>
        <taxon>Eukaryota</taxon>
        <taxon>Sar</taxon>
        <taxon>Alveolata</taxon>
        <taxon>Ciliophora</taxon>
        <taxon>Intramacronucleata</taxon>
        <taxon>Oligohymenophorea</taxon>
        <taxon>Peniculida</taxon>
        <taxon>Parameciidae</taxon>
        <taxon>Paramecium</taxon>
    </lineage>
</organism>
<evidence type="ECO:0000313" key="4">
    <source>
        <dbReference type="Proteomes" id="UP000688137"/>
    </source>
</evidence>